<dbReference type="RefSeq" id="WP_197007637.1">
    <property type="nucleotide sequence ID" value="NZ_BONS01000030.1"/>
</dbReference>
<dbReference type="PANTHER" id="PTHR35010:SF2">
    <property type="entry name" value="BLL4672 PROTEIN"/>
    <property type="match status" value="1"/>
</dbReference>
<protein>
    <submittedName>
        <fullName evidence="2">Transcriptional regulator with XRE-family HTH domain</fullName>
    </submittedName>
</protein>
<feature type="domain" description="MmyB-like transcription regulator ligand binding" evidence="1">
    <location>
        <begin position="105"/>
        <end position="271"/>
    </location>
</feature>
<dbReference type="CDD" id="cd00093">
    <property type="entry name" value="HTH_XRE"/>
    <property type="match status" value="1"/>
</dbReference>
<dbReference type="GO" id="GO:0003677">
    <property type="term" value="F:DNA binding"/>
    <property type="evidence" value="ECO:0007669"/>
    <property type="project" value="InterPro"/>
</dbReference>
<dbReference type="Proteomes" id="UP000622552">
    <property type="component" value="Unassembled WGS sequence"/>
</dbReference>
<name>A0A8J7KKD2_9ACTN</name>
<gene>
    <name evidence="2" type="ORF">IW245_007374</name>
</gene>
<comment type="caution">
    <text evidence="2">The sequence shown here is derived from an EMBL/GenBank/DDBJ whole genome shotgun (WGS) entry which is preliminary data.</text>
</comment>
<dbReference type="Pfam" id="PF17765">
    <property type="entry name" value="MLTR_LBD"/>
    <property type="match status" value="1"/>
</dbReference>
<evidence type="ECO:0000313" key="3">
    <source>
        <dbReference type="Proteomes" id="UP000622552"/>
    </source>
</evidence>
<dbReference type="PANTHER" id="PTHR35010">
    <property type="entry name" value="BLL4672 PROTEIN-RELATED"/>
    <property type="match status" value="1"/>
</dbReference>
<dbReference type="AlphaFoldDB" id="A0A8J7KKD2"/>
<evidence type="ECO:0000259" key="1">
    <source>
        <dbReference type="Pfam" id="PF17765"/>
    </source>
</evidence>
<keyword evidence="3" id="KW-1185">Reference proteome</keyword>
<dbReference type="InterPro" id="IPR001387">
    <property type="entry name" value="Cro/C1-type_HTH"/>
</dbReference>
<proteinExistence type="predicted"/>
<dbReference type="SUPFAM" id="SSF47413">
    <property type="entry name" value="lambda repressor-like DNA-binding domains"/>
    <property type="match status" value="1"/>
</dbReference>
<dbReference type="Gene3D" id="1.10.260.40">
    <property type="entry name" value="lambda repressor-like DNA-binding domains"/>
    <property type="match status" value="1"/>
</dbReference>
<sequence length="277" mass="31058">MTTRRTDLAAFLKTRRDRISPETVGLPPGFRRRTPGLRREEVAQLAGVGVTWYTWLEQGRPINVSAQVLDAIARTLCLDQAEKLHLYRLADVPSVPPLPADDVAVPPPVQLILDGLAPLAASVNNSRYDLLAWNDPFECLFPNLVRAPVEERNALWQSLVCRPSNSPFVNRDAELPKMVATLRAGYGRHGGEPAWTDFIRRLSDRSSEFVRLWAAHDVADNEPRVKLFRHPRTDGEIRLHSTGMALTSPPDTRMVVYTPVDEESAVRLASLDRSPLF</sequence>
<reference evidence="2" key="1">
    <citation type="submission" date="2020-11" db="EMBL/GenBank/DDBJ databases">
        <title>Sequencing the genomes of 1000 actinobacteria strains.</title>
        <authorList>
            <person name="Klenk H.-P."/>
        </authorList>
    </citation>
    <scope>NUCLEOTIDE SEQUENCE</scope>
    <source>
        <strain evidence="2">DSM 45356</strain>
    </source>
</reference>
<dbReference type="EMBL" id="JADOUF010000001">
    <property type="protein sequence ID" value="MBG6141180.1"/>
    <property type="molecule type" value="Genomic_DNA"/>
</dbReference>
<dbReference type="Pfam" id="PF13560">
    <property type="entry name" value="HTH_31"/>
    <property type="match status" value="1"/>
</dbReference>
<dbReference type="InterPro" id="IPR041413">
    <property type="entry name" value="MLTR_LBD"/>
</dbReference>
<evidence type="ECO:0000313" key="2">
    <source>
        <dbReference type="EMBL" id="MBG6141180.1"/>
    </source>
</evidence>
<accession>A0A8J7KKD2</accession>
<organism evidence="2 3">
    <name type="scientific">Longispora fulva</name>
    <dbReference type="NCBI Taxonomy" id="619741"/>
    <lineage>
        <taxon>Bacteria</taxon>
        <taxon>Bacillati</taxon>
        <taxon>Actinomycetota</taxon>
        <taxon>Actinomycetes</taxon>
        <taxon>Micromonosporales</taxon>
        <taxon>Micromonosporaceae</taxon>
        <taxon>Longispora</taxon>
    </lineage>
</organism>
<dbReference type="InterPro" id="IPR010982">
    <property type="entry name" value="Lambda_DNA-bd_dom_sf"/>
</dbReference>
<dbReference type="Gene3D" id="3.30.450.180">
    <property type="match status" value="1"/>
</dbReference>